<evidence type="ECO:0000256" key="6">
    <source>
        <dbReference type="ARBA" id="ARBA00022723"/>
    </source>
</evidence>
<keyword evidence="8" id="KW-0414">Isoprene biosynthesis</keyword>
<comment type="cofactor">
    <cofactor evidence="1">
        <name>Mg(2+)</name>
        <dbReference type="ChEBI" id="CHEBI:18420"/>
    </cofactor>
</comment>
<dbReference type="GO" id="GO:0016114">
    <property type="term" value="P:terpenoid biosynthetic process"/>
    <property type="evidence" value="ECO:0007669"/>
    <property type="project" value="UniProtKB-ARBA"/>
</dbReference>
<dbReference type="OrthoDB" id="9805316at2"/>
<proteinExistence type="inferred from homology"/>
<dbReference type="KEGG" id="salq:SYNTR_0374"/>
<dbReference type="InterPro" id="IPR000092">
    <property type="entry name" value="Polyprenyl_synt"/>
</dbReference>
<accession>A0A6I6D8Y4</accession>
<dbReference type="SFLD" id="SFLDS00005">
    <property type="entry name" value="Isoprenoid_Synthase_Type_I"/>
    <property type="match status" value="1"/>
</dbReference>
<dbReference type="PANTHER" id="PTHR43281">
    <property type="entry name" value="FARNESYL DIPHOSPHATE SYNTHASE"/>
    <property type="match status" value="1"/>
</dbReference>
<dbReference type="RefSeq" id="WP_156202910.1">
    <property type="nucleotide sequence ID" value="NZ_CP046457.1"/>
</dbReference>
<organism evidence="13 14">
    <name type="scientific">Candidatus Syntrophocurvum alkaliphilum</name>
    <dbReference type="NCBI Taxonomy" id="2293317"/>
    <lineage>
        <taxon>Bacteria</taxon>
        <taxon>Bacillati</taxon>
        <taxon>Bacillota</taxon>
        <taxon>Clostridia</taxon>
        <taxon>Eubacteriales</taxon>
        <taxon>Syntrophomonadaceae</taxon>
        <taxon>Candidatus Syntrophocurvum</taxon>
    </lineage>
</organism>
<dbReference type="PROSITE" id="PS00723">
    <property type="entry name" value="POLYPRENYL_SYNTHASE_1"/>
    <property type="match status" value="1"/>
</dbReference>
<protein>
    <recommendedName>
        <fullName evidence="4">Farnesyl diphosphate synthase</fullName>
        <ecNumber evidence="3">2.5.1.10</ecNumber>
    </recommendedName>
    <alternativeName>
        <fullName evidence="10">(2E,6E)-farnesyl diphosphate synthase</fullName>
    </alternativeName>
    <alternativeName>
        <fullName evidence="9">Geranyltranstransferase</fullName>
    </alternativeName>
</protein>
<evidence type="ECO:0000256" key="12">
    <source>
        <dbReference type="RuleBase" id="RU004466"/>
    </source>
</evidence>
<evidence type="ECO:0000256" key="11">
    <source>
        <dbReference type="ARBA" id="ARBA00049399"/>
    </source>
</evidence>
<dbReference type="EMBL" id="CP046457">
    <property type="protein sequence ID" value="QGT98967.1"/>
    <property type="molecule type" value="Genomic_DNA"/>
</dbReference>
<dbReference type="PROSITE" id="PS00444">
    <property type="entry name" value="POLYPRENYL_SYNTHASE_2"/>
    <property type="match status" value="1"/>
</dbReference>
<dbReference type="NCBIfam" id="NF045485">
    <property type="entry name" value="FPPsyn"/>
    <property type="match status" value="1"/>
</dbReference>
<dbReference type="SUPFAM" id="SSF48576">
    <property type="entry name" value="Terpenoid synthases"/>
    <property type="match status" value="1"/>
</dbReference>
<dbReference type="Gene3D" id="1.10.600.10">
    <property type="entry name" value="Farnesyl Diphosphate Synthase"/>
    <property type="match status" value="1"/>
</dbReference>
<evidence type="ECO:0000256" key="4">
    <source>
        <dbReference type="ARBA" id="ARBA00015100"/>
    </source>
</evidence>
<dbReference type="AlphaFoldDB" id="A0A6I6D8Y4"/>
<evidence type="ECO:0000256" key="9">
    <source>
        <dbReference type="ARBA" id="ARBA00032380"/>
    </source>
</evidence>
<dbReference type="InterPro" id="IPR033749">
    <property type="entry name" value="Polyprenyl_synt_CS"/>
</dbReference>
<evidence type="ECO:0000256" key="3">
    <source>
        <dbReference type="ARBA" id="ARBA00012439"/>
    </source>
</evidence>
<dbReference type="GO" id="GO:0046872">
    <property type="term" value="F:metal ion binding"/>
    <property type="evidence" value="ECO:0007669"/>
    <property type="project" value="UniProtKB-KW"/>
</dbReference>
<evidence type="ECO:0000256" key="10">
    <source>
        <dbReference type="ARBA" id="ARBA00032873"/>
    </source>
</evidence>
<evidence type="ECO:0000256" key="2">
    <source>
        <dbReference type="ARBA" id="ARBA00006706"/>
    </source>
</evidence>
<evidence type="ECO:0000313" key="13">
    <source>
        <dbReference type="EMBL" id="QGT98967.1"/>
    </source>
</evidence>
<reference evidence="14" key="1">
    <citation type="journal article" date="2019" name="Microbiology">
        <title>Complete Genome Sequence of an Uncultured Bacterium of the Candidate Phylum Bipolaricaulota.</title>
        <authorList>
            <person name="Kadnikov V.V."/>
            <person name="Mardanov A.V."/>
            <person name="Beletsky A.V."/>
            <person name="Frank Y.A."/>
            <person name="Karnachuk O.V."/>
            <person name="Ravin N.V."/>
        </authorList>
    </citation>
    <scope>NUCLEOTIDE SEQUENCE [LARGE SCALE GENOMIC DNA]</scope>
</reference>
<comment type="catalytic activity">
    <reaction evidence="11">
        <text>isopentenyl diphosphate + (2E)-geranyl diphosphate = (2E,6E)-farnesyl diphosphate + diphosphate</text>
        <dbReference type="Rhea" id="RHEA:19361"/>
        <dbReference type="ChEBI" id="CHEBI:33019"/>
        <dbReference type="ChEBI" id="CHEBI:58057"/>
        <dbReference type="ChEBI" id="CHEBI:128769"/>
        <dbReference type="ChEBI" id="CHEBI:175763"/>
        <dbReference type="EC" id="2.5.1.10"/>
    </reaction>
</comment>
<evidence type="ECO:0000313" key="14">
    <source>
        <dbReference type="Proteomes" id="UP000426444"/>
    </source>
</evidence>
<keyword evidence="5 12" id="KW-0808">Transferase</keyword>
<dbReference type="InterPro" id="IPR008949">
    <property type="entry name" value="Isoprenoid_synthase_dom_sf"/>
</dbReference>
<dbReference type="EC" id="2.5.1.10" evidence="3"/>
<sequence length="301" mass="33344">MNLNIKDFEDQINTRRNYVNECLEQNLPPLNSYPPIIHEAMHYAVFNGGKRLRPIMVFEGALIAGIEKEKVIPTACALELIHSYSLVHDDLPSMDNDDFRRGKPTCHKVYGEANAILTGDALLTYAFQLIANNIAINGIQPLNVVRVIKEISSAAGSEGMIGGQVIDLDSEGKNINYDTLKTLHSLKTGELFRASLRAGAILGGLDNEKLDYLTTYANYFGLAFQITDDLLDVTGDQKTLGKPVGSDDKNNKTTYVSLFGIDKAKMLAEESVNTSIDNLKEFGKEADFLRNLAYFTLDRTK</sequence>
<dbReference type="Pfam" id="PF00348">
    <property type="entry name" value="polyprenyl_synt"/>
    <property type="match status" value="1"/>
</dbReference>
<evidence type="ECO:0000256" key="8">
    <source>
        <dbReference type="ARBA" id="ARBA00023229"/>
    </source>
</evidence>
<dbReference type="FunFam" id="1.10.600.10:FF:000001">
    <property type="entry name" value="Geranylgeranyl diphosphate synthase"/>
    <property type="match status" value="1"/>
</dbReference>
<dbReference type="Proteomes" id="UP000426444">
    <property type="component" value="Chromosome"/>
</dbReference>
<keyword evidence="14" id="KW-1185">Reference proteome</keyword>
<gene>
    <name evidence="13" type="ORF">SYNTR_0374</name>
</gene>
<evidence type="ECO:0000256" key="5">
    <source>
        <dbReference type="ARBA" id="ARBA00022679"/>
    </source>
</evidence>
<dbReference type="InterPro" id="IPR053378">
    <property type="entry name" value="Prenyl_diphosphate_synthase"/>
</dbReference>
<name>A0A6I6D8Y4_9FIRM</name>
<dbReference type="GO" id="GO:0004337">
    <property type="term" value="F:(2E,6E)-farnesyl diphosphate synthase activity"/>
    <property type="evidence" value="ECO:0007669"/>
    <property type="project" value="UniProtKB-EC"/>
</dbReference>
<evidence type="ECO:0000256" key="1">
    <source>
        <dbReference type="ARBA" id="ARBA00001946"/>
    </source>
</evidence>
<dbReference type="CDD" id="cd00685">
    <property type="entry name" value="Trans_IPPS_HT"/>
    <property type="match status" value="1"/>
</dbReference>
<evidence type="ECO:0000256" key="7">
    <source>
        <dbReference type="ARBA" id="ARBA00022842"/>
    </source>
</evidence>
<dbReference type="PANTHER" id="PTHR43281:SF1">
    <property type="entry name" value="FARNESYL DIPHOSPHATE SYNTHASE"/>
    <property type="match status" value="1"/>
</dbReference>
<dbReference type="GO" id="GO:0005737">
    <property type="term" value="C:cytoplasm"/>
    <property type="evidence" value="ECO:0007669"/>
    <property type="project" value="UniProtKB-ARBA"/>
</dbReference>
<dbReference type="SFLD" id="SFLDG01017">
    <property type="entry name" value="Polyprenyl_Transferase_Like"/>
    <property type="match status" value="1"/>
</dbReference>
<keyword evidence="7" id="KW-0460">Magnesium</keyword>
<keyword evidence="6" id="KW-0479">Metal-binding</keyword>
<comment type="similarity">
    <text evidence="2 12">Belongs to the FPP/GGPP synthase family.</text>
</comment>